<reference evidence="2 3" key="1">
    <citation type="submission" date="2020-05" db="EMBL/GenBank/DDBJ databases">
        <title>Aquincola sp. isolate from soil.</title>
        <authorList>
            <person name="Han J."/>
            <person name="Kim D.-U."/>
        </authorList>
    </citation>
    <scope>NUCLEOTIDE SEQUENCE [LARGE SCALE GENOMIC DNA]</scope>
    <source>
        <strain evidence="2 3">S2</strain>
    </source>
</reference>
<gene>
    <name evidence="2" type="ORF">HLB44_05745</name>
</gene>
<dbReference type="InterPro" id="IPR009003">
    <property type="entry name" value="Peptidase_S1_PA"/>
</dbReference>
<evidence type="ECO:0000256" key="1">
    <source>
        <dbReference type="SAM" id="SignalP"/>
    </source>
</evidence>
<organism evidence="2 3">
    <name type="scientific">Pseudaquabacterium terrae</name>
    <dbReference type="NCBI Taxonomy" id="2732868"/>
    <lineage>
        <taxon>Bacteria</taxon>
        <taxon>Pseudomonadati</taxon>
        <taxon>Pseudomonadota</taxon>
        <taxon>Betaproteobacteria</taxon>
        <taxon>Burkholderiales</taxon>
        <taxon>Sphaerotilaceae</taxon>
        <taxon>Pseudaquabacterium</taxon>
    </lineage>
</organism>
<dbReference type="InterPro" id="IPR043504">
    <property type="entry name" value="Peptidase_S1_PA_chymotrypsin"/>
</dbReference>
<dbReference type="Gene3D" id="2.40.10.10">
    <property type="entry name" value="Trypsin-like serine proteases"/>
    <property type="match status" value="2"/>
</dbReference>
<dbReference type="PANTHER" id="PTHR43019:SF23">
    <property type="entry name" value="PROTEASE DO-LIKE 5, CHLOROPLASTIC"/>
    <property type="match status" value="1"/>
</dbReference>
<feature type="signal peptide" evidence="1">
    <location>
        <begin position="1"/>
        <end position="16"/>
    </location>
</feature>
<accession>A0ABX2ED36</accession>
<dbReference type="Pfam" id="PF13365">
    <property type="entry name" value="Trypsin_2"/>
    <property type="match status" value="1"/>
</dbReference>
<comment type="caution">
    <text evidence="2">The sequence shown here is derived from an EMBL/GenBank/DDBJ whole genome shotgun (WGS) entry which is preliminary data.</text>
</comment>
<proteinExistence type="predicted"/>
<protein>
    <submittedName>
        <fullName evidence="2">Trypsin-like peptidase domain-containing protein</fullName>
    </submittedName>
</protein>
<dbReference type="EMBL" id="JABRWJ010000002">
    <property type="protein sequence ID" value="NRF66479.1"/>
    <property type="molecule type" value="Genomic_DNA"/>
</dbReference>
<dbReference type="Proteomes" id="UP000737171">
    <property type="component" value="Unassembled WGS sequence"/>
</dbReference>
<keyword evidence="1" id="KW-0732">Signal</keyword>
<dbReference type="SUPFAM" id="SSF50494">
    <property type="entry name" value="Trypsin-like serine proteases"/>
    <property type="match status" value="1"/>
</dbReference>
<evidence type="ECO:0000313" key="2">
    <source>
        <dbReference type="EMBL" id="NRF66479.1"/>
    </source>
</evidence>
<feature type="chain" id="PRO_5046403995" evidence="1">
    <location>
        <begin position="17"/>
        <end position="246"/>
    </location>
</feature>
<name>A0ABX2ED36_9BURK</name>
<evidence type="ECO:0000313" key="3">
    <source>
        <dbReference type="Proteomes" id="UP000737171"/>
    </source>
</evidence>
<keyword evidence="3" id="KW-1185">Reference proteome</keyword>
<dbReference type="PANTHER" id="PTHR43019">
    <property type="entry name" value="SERINE ENDOPROTEASE DEGS"/>
    <property type="match status" value="1"/>
</dbReference>
<sequence>MLATILAVLAAAPAAAELVAVIAGAKPSILAVGTFNALNNPGFRFRGTGFVVDDGRHAITNAHVLPMSGDADAGDRLIVVLSGSDGRQGRGATVVATDPVYDLALLKFDGAALPALKFAPEGAVADGRAVALVGYPIGVVFGFVPVSHRGIIAATVPVAQPLPNARLLDQRTVFRMRQGSFDIYQLDATAYPGNSGSPLLDADSGLVLGVVNSVHVKATRESALSHPTGISYAIPARHAAALLSKR</sequence>